<dbReference type="SUPFAM" id="SSF53448">
    <property type="entry name" value="Nucleotide-diphospho-sugar transferases"/>
    <property type="match status" value="1"/>
</dbReference>
<reference evidence="5 6" key="1">
    <citation type="submission" date="2024-03" db="EMBL/GenBank/DDBJ databases">
        <title>YIM 134122 draft genome.</title>
        <authorList>
            <person name="Zuo S."/>
            <person name="Xiong L."/>
        </authorList>
    </citation>
    <scope>NUCLEOTIDE SEQUENCE [LARGE SCALE GENOMIC DNA]</scope>
    <source>
        <strain evidence="5 6">YIM 134122</strain>
    </source>
</reference>
<evidence type="ECO:0000313" key="6">
    <source>
        <dbReference type="Proteomes" id="UP001425155"/>
    </source>
</evidence>
<evidence type="ECO:0000256" key="2">
    <source>
        <dbReference type="ARBA" id="ARBA00022676"/>
    </source>
</evidence>
<dbReference type="RefSeq" id="WP_342114990.1">
    <property type="nucleotide sequence ID" value="NZ_JBCAUN010000002.1"/>
</dbReference>
<accession>A0ABU9W702</accession>
<evidence type="ECO:0000259" key="4">
    <source>
        <dbReference type="Pfam" id="PF00535"/>
    </source>
</evidence>
<keyword evidence="2 5" id="KW-0328">Glycosyltransferase</keyword>
<evidence type="ECO:0000256" key="3">
    <source>
        <dbReference type="ARBA" id="ARBA00022679"/>
    </source>
</evidence>
<dbReference type="GO" id="GO:0016757">
    <property type="term" value="F:glycosyltransferase activity"/>
    <property type="evidence" value="ECO:0007669"/>
    <property type="project" value="UniProtKB-KW"/>
</dbReference>
<gene>
    <name evidence="5" type="ORF">WJX64_13750</name>
</gene>
<keyword evidence="3 5" id="KW-0808">Transferase</keyword>
<organism evidence="5 6">
    <name type="scientific">Leifsonia stereocauli</name>
    <dbReference type="NCBI Taxonomy" id="3134136"/>
    <lineage>
        <taxon>Bacteria</taxon>
        <taxon>Bacillati</taxon>
        <taxon>Actinomycetota</taxon>
        <taxon>Actinomycetes</taxon>
        <taxon>Micrococcales</taxon>
        <taxon>Microbacteriaceae</taxon>
        <taxon>Leifsonia</taxon>
    </lineage>
</organism>
<name>A0ABU9W702_9MICO</name>
<comment type="caution">
    <text evidence="5">The sequence shown here is derived from an EMBL/GenBank/DDBJ whole genome shotgun (WGS) entry which is preliminary data.</text>
</comment>
<dbReference type="PANTHER" id="PTHR43685:SF5">
    <property type="entry name" value="GLYCOSYLTRANSFERASE EPSE-RELATED"/>
    <property type="match status" value="1"/>
</dbReference>
<keyword evidence="6" id="KW-1185">Reference proteome</keyword>
<protein>
    <submittedName>
        <fullName evidence="5">Glycosyltransferase</fullName>
        <ecNumber evidence="5">2.4.-.-</ecNumber>
    </submittedName>
</protein>
<dbReference type="EMBL" id="JBCLVG010000002">
    <property type="protein sequence ID" value="MEN1947618.1"/>
    <property type="molecule type" value="Genomic_DNA"/>
</dbReference>
<evidence type="ECO:0000313" key="5">
    <source>
        <dbReference type="EMBL" id="MEN1947618.1"/>
    </source>
</evidence>
<dbReference type="Pfam" id="PF00535">
    <property type="entry name" value="Glycos_transf_2"/>
    <property type="match status" value="1"/>
</dbReference>
<dbReference type="InterPro" id="IPR001173">
    <property type="entry name" value="Glyco_trans_2-like"/>
</dbReference>
<dbReference type="Proteomes" id="UP001425155">
    <property type="component" value="Unassembled WGS sequence"/>
</dbReference>
<sequence>MGQNAEVVVIIPTIGGDPWLSEAVESLLCQRSLGLRIIVAHDGASPDDSLPWLGDPRVDTVESATRIGLAGILALAMETVSEEFVGRLDADDIASPNRFRAQIDYLRAHPNTLLVGSRASRIDEQGRSTGSLLPATGDDVRLAMIKRNPIIHSSALFRTDAYFAAGGYDPMLRQMEDYDLWLRMAVDGEVAVLADELVSYRVHGGQMSRGAKPYSLYARRVWSGQGHLAKVLGINPVASLVSRTAWSVAQYLRYFGLRKPGHSV</sequence>
<dbReference type="InterPro" id="IPR050834">
    <property type="entry name" value="Glycosyltransf_2"/>
</dbReference>
<dbReference type="InterPro" id="IPR029044">
    <property type="entry name" value="Nucleotide-diphossugar_trans"/>
</dbReference>
<feature type="domain" description="Glycosyltransferase 2-like" evidence="4">
    <location>
        <begin position="9"/>
        <end position="157"/>
    </location>
</feature>
<dbReference type="EC" id="2.4.-.-" evidence="5"/>
<dbReference type="Gene3D" id="3.90.550.10">
    <property type="entry name" value="Spore Coat Polysaccharide Biosynthesis Protein SpsA, Chain A"/>
    <property type="match status" value="1"/>
</dbReference>
<dbReference type="PANTHER" id="PTHR43685">
    <property type="entry name" value="GLYCOSYLTRANSFERASE"/>
    <property type="match status" value="1"/>
</dbReference>
<comment type="similarity">
    <text evidence="1">Belongs to the glycosyltransferase 2 family.</text>
</comment>
<proteinExistence type="inferred from homology"/>
<evidence type="ECO:0000256" key="1">
    <source>
        <dbReference type="ARBA" id="ARBA00006739"/>
    </source>
</evidence>